<accession>A0AAN8LST2</accession>
<name>A0AAN8LST2_9TELE</name>
<keyword evidence="2" id="KW-1185">Reference proteome</keyword>
<gene>
    <name evidence="1" type="ORF">J4Q44_G00134230</name>
</gene>
<organism evidence="1 2">
    <name type="scientific">Coregonus suidteri</name>
    <dbReference type="NCBI Taxonomy" id="861788"/>
    <lineage>
        <taxon>Eukaryota</taxon>
        <taxon>Metazoa</taxon>
        <taxon>Chordata</taxon>
        <taxon>Craniata</taxon>
        <taxon>Vertebrata</taxon>
        <taxon>Euteleostomi</taxon>
        <taxon>Actinopterygii</taxon>
        <taxon>Neopterygii</taxon>
        <taxon>Teleostei</taxon>
        <taxon>Protacanthopterygii</taxon>
        <taxon>Salmoniformes</taxon>
        <taxon>Salmonidae</taxon>
        <taxon>Coregoninae</taxon>
        <taxon>Coregonus</taxon>
    </lineage>
</organism>
<evidence type="ECO:0000313" key="2">
    <source>
        <dbReference type="Proteomes" id="UP001356427"/>
    </source>
</evidence>
<comment type="caution">
    <text evidence="1">The sequence shown here is derived from an EMBL/GenBank/DDBJ whole genome shotgun (WGS) entry which is preliminary data.</text>
</comment>
<dbReference type="EMBL" id="JAGTTL010000011">
    <property type="protein sequence ID" value="KAK6315899.1"/>
    <property type="molecule type" value="Genomic_DNA"/>
</dbReference>
<evidence type="ECO:0000313" key="1">
    <source>
        <dbReference type="EMBL" id="KAK6315899.1"/>
    </source>
</evidence>
<protein>
    <submittedName>
        <fullName evidence="1">Uncharacterized protein</fullName>
    </submittedName>
</protein>
<dbReference type="Proteomes" id="UP001356427">
    <property type="component" value="Unassembled WGS sequence"/>
</dbReference>
<dbReference type="AlphaFoldDB" id="A0AAN8LST2"/>
<proteinExistence type="predicted"/>
<sequence length="94" mass="10255">MKMSIFRSKDRCLQCLLKLCAITLKGIPFHYLLAPVTVAPPAPDTPALGLHLLCSAPAFYLGVCEEPLCLGLRLGLCLTLPFLRDSDTILLTEV</sequence>
<reference evidence="1 2" key="1">
    <citation type="submission" date="2021-04" db="EMBL/GenBank/DDBJ databases">
        <authorList>
            <person name="De Guttry C."/>
            <person name="Zahm M."/>
            <person name="Klopp C."/>
            <person name="Cabau C."/>
            <person name="Louis A."/>
            <person name="Berthelot C."/>
            <person name="Parey E."/>
            <person name="Roest Crollius H."/>
            <person name="Montfort J."/>
            <person name="Robinson-Rechavi M."/>
            <person name="Bucao C."/>
            <person name="Bouchez O."/>
            <person name="Gislard M."/>
            <person name="Lluch J."/>
            <person name="Milhes M."/>
            <person name="Lampietro C."/>
            <person name="Lopez Roques C."/>
            <person name="Donnadieu C."/>
            <person name="Braasch I."/>
            <person name="Desvignes T."/>
            <person name="Postlethwait J."/>
            <person name="Bobe J."/>
            <person name="Wedekind C."/>
            <person name="Guiguen Y."/>
        </authorList>
    </citation>
    <scope>NUCLEOTIDE SEQUENCE [LARGE SCALE GENOMIC DNA]</scope>
    <source>
        <strain evidence="1">Cs_M1</strain>
        <tissue evidence="1">Blood</tissue>
    </source>
</reference>